<evidence type="ECO:0008006" key="2">
    <source>
        <dbReference type="Google" id="ProtNLM"/>
    </source>
</evidence>
<protein>
    <recommendedName>
        <fullName evidence="2">Lon N-terminal domain-containing protein</fullName>
    </recommendedName>
</protein>
<sequence>MSLPRSPEMVVEHLRNAFEAPPDTPDAPDAFAVLRKANLSQRTLWPPGEQYTDIPAFVLPGHTLLVGERARFVLFEPRYLRLAQLALDRSDAIAAKFIHLPLPKADAIANGFSGPVGTLVTITSHELLADGRYLIECQAGPRCSITYEQSEPMEGAAPLLRVDVALSVQDEPQPSVAEEDAALAQRCLELVCAGSPGFFSRLPELPPLFNTERLSFFFCHLLLDNDEVEHRLQWLHSRSTGERLRFCHTRLQTWLASKSGS</sequence>
<dbReference type="InterPro" id="IPR015947">
    <property type="entry name" value="PUA-like_sf"/>
</dbReference>
<dbReference type="SUPFAM" id="SSF88697">
    <property type="entry name" value="PUA domain-like"/>
    <property type="match status" value="1"/>
</dbReference>
<proteinExistence type="predicted"/>
<dbReference type="AlphaFoldDB" id="A0A7S3B1T9"/>
<dbReference type="InterPro" id="IPR046336">
    <property type="entry name" value="Lon_prtase_N_sf"/>
</dbReference>
<evidence type="ECO:0000313" key="1">
    <source>
        <dbReference type="EMBL" id="CAE0122360.1"/>
    </source>
</evidence>
<dbReference type="EMBL" id="HBHX01041550">
    <property type="protein sequence ID" value="CAE0122360.1"/>
    <property type="molecule type" value="Transcribed_RNA"/>
</dbReference>
<organism evidence="1">
    <name type="scientific">Haptolina ericina</name>
    <dbReference type="NCBI Taxonomy" id="156174"/>
    <lineage>
        <taxon>Eukaryota</taxon>
        <taxon>Haptista</taxon>
        <taxon>Haptophyta</taxon>
        <taxon>Prymnesiophyceae</taxon>
        <taxon>Prymnesiales</taxon>
        <taxon>Prymnesiaceae</taxon>
        <taxon>Haptolina</taxon>
    </lineage>
</organism>
<dbReference type="Gene3D" id="2.30.130.40">
    <property type="entry name" value="LON domain-like"/>
    <property type="match status" value="1"/>
</dbReference>
<accession>A0A7S3B1T9</accession>
<gene>
    <name evidence="1" type="ORF">HERI1096_LOCUS23061</name>
</gene>
<name>A0A7S3B1T9_9EUKA</name>
<reference evidence="1" key="1">
    <citation type="submission" date="2021-01" db="EMBL/GenBank/DDBJ databases">
        <authorList>
            <person name="Corre E."/>
            <person name="Pelletier E."/>
            <person name="Niang G."/>
            <person name="Scheremetjew M."/>
            <person name="Finn R."/>
            <person name="Kale V."/>
            <person name="Holt S."/>
            <person name="Cochrane G."/>
            <person name="Meng A."/>
            <person name="Brown T."/>
            <person name="Cohen L."/>
        </authorList>
    </citation>
    <scope>NUCLEOTIDE SEQUENCE</scope>
    <source>
        <strain evidence="1">CCMP281</strain>
    </source>
</reference>